<dbReference type="InterPro" id="IPR002941">
    <property type="entry name" value="DNA_methylase_N4/N6"/>
</dbReference>
<protein>
    <submittedName>
        <fullName evidence="4">Adenine-specific methyltransferase</fullName>
    </submittedName>
</protein>
<dbReference type="EMBL" id="MF403008">
    <property type="protein sequence ID" value="AUZ95158.1"/>
    <property type="molecule type" value="Genomic_DNA"/>
</dbReference>
<dbReference type="KEGG" id="vg:40088402"/>
<sequence length="252" mass="29033">MQIGNGTFLKGDCLELMKEIPDGSIDMILCDLPYGTTECKWDTIIPFDALWEQYWRITKPNSPIVLTASQPFTSALVMSQIDFYKTSWIWNKSQSGSFANAKYHPLKITEDILVFGRKRINYYPQMRTGKMRPKGGSKKTSEIQIRLKENINFNDQYFPTNVLEIPSERNNRIHPTQKPVALFEYLINTYTNEGETVLDNTAGSGTTAIAAINTNRKWICMERDETYYEKATERVKNHTPTIDDNPDGLFEF</sequence>
<dbReference type="GO" id="GO:0003677">
    <property type="term" value="F:DNA binding"/>
    <property type="evidence" value="ECO:0007669"/>
    <property type="project" value="InterPro"/>
</dbReference>
<dbReference type="InterPro" id="IPR001091">
    <property type="entry name" value="RM_Methyltransferase"/>
</dbReference>
<feature type="domain" description="DNA methylase N-4/N-6" evidence="3">
    <location>
        <begin position="25"/>
        <end position="232"/>
    </location>
</feature>
<accession>A0A2L0V041</accession>
<evidence type="ECO:0000259" key="3">
    <source>
        <dbReference type="Pfam" id="PF01555"/>
    </source>
</evidence>
<evidence type="ECO:0000313" key="5">
    <source>
        <dbReference type="Proteomes" id="UP000223025"/>
    </source>
</evidence>
<dbReference type="GeneID" id="40088402"/>
<keyword evidence="1 4" id="KW-0489">Methyltransferase</keyword>
<dbReference type="GO" id="GO:0008170">
    <property type="term" value="F:N-methyltransferase activity"/>
    <property type="evidence" value="ECO:0007669"/>
    <property type="project" value="InterPro"/>
</dbReference>
<organism evidence="4 5">
    <name type="scientific">Agrobacterium phage Atu_ph07</name>
    <dbReference type="NCBI Taxonomy" id="2024264"/>
    <lineage>
        <taxon>Viruses</taxon>
        <taxon>Duplodnaviria</taxon>
        <taxon>Heunggongvirae</taxon>
        <taxon>Uroviricota</taxon>
        <taxon>Caudoviricetes</taxon>
        <taxon>Polybotosvirus</taxon>
        <taxon>Polybotosvirus Atuph07</taxon>
    </lineage>
</organism>
<evidence type="ECO:0000256" key="2">
    <source>
        <dbReference type="ARBA" id="ARBA00022679"/>
    </source>
</evidence>
<reference evidence="4 5" key="1">
    <citation type="submission" date="2017-06" db="EMBL/GenBank/DDBJ databases">
        <authorList>
            <person name="Kim H.J."/>
            <person name="Triplett B.A."/>
        </authorList>
    </citation>
    <scope>NUCLEOTIDE SEQUENCE [LARGE SCALE GENOMIC DNA]</scope>
</reference>
<dbReference type="SUPFAM" id="SSF53335">
    <property type="entry name" value="S-adenosyl-L-methionine-dependent methyltransferases"/>
    <property type="match status" value="1"/>
</dbReference>
<keyword evidence="5" id="KW-1185">Reference proteome</keyword>
<dbReference type="Proteomes" id="UP000223025">
    <property type="component" value="Segment"/>
</dbReference>
<name>A0A2L0V041_9CAUD</name>
<dbReference type="PRINTS" id="PR00508">
    <property type="entry name" value="S21N4MTFRASE"/>
</dbReference>
<dbReference type="RefSeq" id="YP_009612064.1">
    <property type="nucleotide sequence ID" value="NC_042013.1"/>
</dbReference>
<dbReference type="Gene3D" id="3.40.50.150">
    <property type="entry name" value="Vaccinia Virus protein VP39"/>
    <property type="match status" value="1"/>
</dbReference>
<evidence type="ECO:0000256" key="1">
    <source>
        <dbReference type="ARBA" id="ARBA00022603"/>
    </source>
</evidence>
<evidence type="ECO:0000313" key="4">
    <source>
        <dbReference type="EMBL" id="AUZ95158.1"/>
    </source>
</evidence>
<dbReference type="GO" id="GO:0032259">
    <property type="term" value="P:methylation"/>
    <property type="evidence" value="ECO:0007669"/>
    <property type="project" value="UniProtKB-KW"/>
</dbReference>
<dbReference type="Pfam" id="PF01555">
    <property type="entry name" value="N6_N4_Mtase"/>
    <property type="match status" value="1"/>
</dbReference>
<proteinExistence type="predicted"/>
<dbReference type="InterPro" id="IPR029063">
    <property type="entry name" value="SAM-dependent_MTases_sf"/>
</dbReference>
<dbReference type="OrthoDB" id="3832at10239"/>
<keyword evidence="2 4" id="KW-0808">Transferase</keyword>